<organism evidence="2">
    <name type="scientific">Zea mays</name>
    <name type="common">Maize</name>
    <dbReference type="NCBI Taxonomy" id="4577"/>
    <lineage>
        <taxon>Eukaryota</taxon>
        <taxon>Viridiplantae</taxon>
        <taxon>Streptophyta</taxon>
        <taxon>Embryophyta</taxon>
        <taxon>Tracheophyta</taxon>
        <taxon>Spermatophyta</taxon>
        <taxon>Magnoliopsida</taxon>
        <taxon>Liliopsida</taxon>
        <taxon>Poales</taxon>
        <taxon>Poaceae</taxon>
        <taxon>PACMAD clade</taxon>
        <taxon>Panicoideae</taxon>
        <taxon>Andropogonodae</taxon>
        <taxon>Andropogoneae</taxon>
        <taxon>Tripsacinae</taxon>
        <taxon>Zea</taxon>
    </lineage>
</organism>
<accession>C0PLT7</accession>
<feature type="region of interest" description="Disordered" evidence="1">
    <location>
        <begin position="25"/>
        <end position="49"/>
    </location>
</feature>
<protein>
    <submittedName>
        <fullName evidence="2">Uncharacterized protein</fullName>
    </submittedName>
</protein>
<proteinExistence type="evidence at transcript level"/>
<reference evidence="2" key="2">
    <citation type="submission" date="2012-06" db="EMBL/GenBank/DDBJ databases">
        <authorList>
            <person name="Yu Y."/>
            <person name="Currie J."/>
            <person name="Lomeli R."/>
            <person name="Angelova A."/>
            <person name="Collura K."/>
            <person name="Wissotski M."/>
            <person name="Campos D."/>
            <person name="Kudrna D."/>
            <person name="Golser W."/>
            <person name="Ashely E."/>
            <person name="Descour A."/>
            <person name="Fernandes J."/>
            <person name="Soderlund C."/>
            <person name="Walbot V."/>
        </authorList>
    </citation>
    <scope>NUCLEOTIDE SEQUENCE</scope>
    <source>
        <strain evidence="2">B73</strain>
    </source>
</reference>
<sequence>MRLSLTGMSTVMPSTLALMAVQRQTAASKSARPPRMLQHGSAGGWPTSALTRPSTLAHAANLSACLGHLPPVEGDGGVGVGGVGVGQPPPQALATVKRTRLRATRKKALDDAMEAEKNPTALRRAEGCLRTGLVG</sequence>
<dbReference type="AlphaFoldDB" id="C0PLT7"/>
<evidence type="ECO:0000313" key="2">
    <source>
        <dbReference type="EMBL" id="ACN36153.1"/>
    </source>
</evidence>
<dbReference type="EMBL" id="BT069256">
    <property type="protein sequence ID" value="ACN36153.1"/>
    <property type="molecule type" value="mRNA"/>
</dbReference>
<feature type="region of interest" description="Disordered" evidence="1">
    <location>
        <begin position="80"/>
        <end position="100"/>
    </location>
</feature>
<evidence type="ECO:0000256" key="1">
    <source>
        <dbReference type="SAM" id="MobiDB-lite"/>
    </source>
</evidence>
<name>C0PLT7_MAIZE</name>
<reference evidence="2" key="1">
    <citation type="journal article" date="2009" name="PLoS Genet.">
        <title>Sequencing, mapping, and analysis of 27,455 maize full-length cDNAs.</title>
        <authorList>
            <person name="Soderlund C."/>
            <person name="Descour A."/>
            <person name="Kudrna D."/>
            <person name="Bomhoff M."/>
            <person name="Boyd L."/>
            <person name="Currie J."/>
            <person name="Angelova A."/>
            <person name="Collura K."/>
            <person name="Wissotski M."/>
            <person name="Ashley E."/>
            <person name="Morrow D."/>
            <person name="Fernandes J."/>
            <person name="Walbot V."/>
            <person name="Yu Y."/>
        </authorList>
    </citation>
    <scope>NUCLEOTIDE SEQUENCE</scope>
    <source>
        <strain evidence="2">B73</strain>
    </source>
</reference>